<dbReference type="EMBL" id="QFRA01000008">
    <property type="protein sequence ID" value="PZR05147.1"/>
    <property type="molecule type" value="Genomic_DNA"/>
</dbReference>
<reference evidence="14 15" key="1">
    <citation type="submission" date="2017-08" db="EMBL/GenBank/DDBJ databases">
        <title>Infants hospitalized years apart are colonized by the same room-sourced microbial strains.</title>
        <authorList>
            <person name="Brooks B."/>
            <person name="Olm M.R."/>
            <person name="Firek B.A."/>
            <person name="Baker R."/>
            <person name="Thomas B.C."/>
            <person name="Morowitz M.J."/>
            <person name="Banfield J.F."/>
        </authorList>
    </citation>
    <scope>NUCLEOTIDE SEQUENCE [LARGE SCALE GENOMIC DNA]</scope>
    <source>
        <strain evidence="14">S2_003_000_R1_3</strain>
    </source>
</reference>
<dbReference type="NCBIfam" id="TIGR00726">
    <property type="entry name" value="peptidoglycan editing factor PgeF"/>
    <property type="match status" value="1"/>
</dbReference>
<comment type="similarity">
    <text evidence="3 12">Belongs to the purine nucleoside phosphorylase YfiH/LACC1 family.</text>
</comment>
<feature type="region of interest" description="Disordered" evidence="13">
    <location>
        <begin position="1"/>
        <end position="27"/>
    </location>
</feature>
<evidence type="ECO:0000313" key="15">
    <source>
        <dbReference type="Proteomes" id="UP000249432"/>
    </source>
</evidence>
<evidence type="ECO:0000256" key="3">
    <source>
        <dbReference type="ARBA" id="ARBA00007353"/>
    </source>
</evidence>
<organism evidence="14 15">
    <name type="scientific">Corynebacterium kroppenstedtii</name>
    <dbReference type="NCBI Taxonomy" id="161879"/>
    <lineage>
        <taxon>Bacteria</taxon>
        <taxon>Bacillati</taxon>
        <taxon>Actinomycetota</taxon>
        <taxon>Actinomycetes</taxon>
        <taxon>Mycobacteriales</taxon>
        <taxon>Corynebacteriaceae</taxon>
        <taxon>Corynebacterium</taxon>
    </lineage>
</organism>
<sequence length="266" mass="28812">MKNPGHRKEVVKKQKDGVTINNPTPKPRRVRKVMTTRAGGVSRAPYKSFNLGDHVGDDPAAVAENREHFARVLGLPMDRVLYMEQIHSPTVIVVNSSMTSPIEATDAMVTTERDLALVVLTADCVPLLLSDDVSGIVAAVHAGRLGARNGIVKATVETMIHCGAKSAHMHALMGAAASGERYEVPADMVRDVEQHLPGSSSTTQWGTPSLDLRRGLVRQLMSMGVTVIDADPRCTISEDATFFSYRREGTTGRQAAAVWMPSEAWT</sequence>
<evidence type="ECO:0000313" key="14">
    <source>
        <dbReference type="EMBL" id="PZR05147.1"/>
    </source>
</evidence>
<dbReference type="InterPro" id="IPR011324">
    <property type="entry name" value="Cytotoxic_necrot_fac-like_cat"/>
</dbReference>
<dbReference type="Gene3D" id="3.60.140.10">
    <property type="entry name" value="CNF1/YfiH-like putative cysteine hydrolases"/>
    <property type="match status" value="1"/>
</dbReference>
<evidence type="ECO:0000256" key="6">
    <source>
        <dbReference type="ARBA" id="ARBA00022801"/>
    </source>
</evidence>
<dbReference type="GO" id="GO:0005507">
    <property type="term" value="F:copper ion binding"/>
    <property type="evidence" value="ECO:0007669"/>
    <property type="project" value="TreeGrafter"/>
</dbReference>
<dbReference type="InterPro" id="IPR003730">
    <property type="entry name" value="Cu_polyphenol_OxRdtase"/>
</dbReference>
<evidence type="ECO:0000256" key="2">
    <source>
        <dbReference type="ARBA" id="ARBA00003215"/>
    </source>
</evidence>
<dbReference type="InterPro" id="IPR038371">
    <property type="entry name" value="Cu_polyphenol_OxRdtase_sf"/>
</dbReference>
<evidence type="ECO:0000256" key="13">
    <source>
        <dbReference type="SAM" id="MobiDB-lite"/>
    </source>
</evidence>
<keyword evidence="7" id="KW-0862">Zinc</keyword>
<keyword evidence="4" id="KW-0808">Transferase</keyword>
<dbReference type="GO" id="GO:0017061">
    <property type="term" value="F:S-methyl-5-thioadenosine phosphorylase activity"/>
    <property type="evidence" value="ECO:0007669"/>
    <property type="project" value="UniProtKB-EC"/>
</dbReference>
<evidence type="ECO:0000256" key="7">
    <source>
        <dbReference type="ARBA" id="ARBA00022833"/>
    </source>
</evidence>
<accession>A0A2W5SU15</accession>
<evidence type="ECO:0000256" key="5">
    <source>
        <dbReference type="ARBA" id="ARBA00022723"/>
    </source>
</evidence>
<comment type="caution">
    <text evidence="14">The sequence shown here is derived from an EMBL/GenBank/DDBJ whole genome shotgun (WGS) entry which is preliminary data.</text>
</comment>
<keyword evidence="8" id="KW-0186">Copper</keyword>
<dbReference type="PANTHER" id="PTHR30616:SF2">
    <property type="entry name" value="PURINE NUCLEOSIDE PHOSPHORYLASE LACC1"/>
    <property type="match status" value="1"/>
</dbReference>
<proteinExistence type="inferred from homology"/>
<dbReference type="CDD" id="cd16833">
    <property type="entry name" value="YfiH"/>
    <property type="match status" value="1"/>
</dbReference>
<evidence type="ECO:0000256" key="1">
    <source>
        <dbReference type="ARBA" id="ARBA00000553"/>
    </source>
</evidence>
<dbReference type="SUPFAM" id="SSF64438">
    <property type="entry name" value="CNF1/YfiH-like putative cysteine hydrolases"/>
    <property type="match status" value="1"/>
</dbReference>
<comment type="function">
    <text evidence="2">Purine nucleoside enzyme that catalyzes the phosphorolysis of adenosine and inosine nucleosides, yielding D-ribose 1-phosphate and the respective free bases, adenine and hypoxanthine. Also catalyzes the phosphorolysis of S-methyl-5'-thioadenosine into adenine and S-methyl-5-thio-alpha-D-ribose 1-phosphate. Also has adenosine deaminase activity.</text>
</comment>
<dbReference type="GO" id="GO:0016787">
    <property type="term" value="F:hydrolase activity"/>
    <property type="evidence" value="ECO:0007669"/>
    <property type="project" value="UniProtKB-KW"/>
</dbReference>
<evidence type="ECO:0000256" key="11">
    <source>
        <dbReference type="ARBA" id="ARBA00049893"/>
    </source>
</evidence>
<name>A0A2W5SU15_9CORY</name>
<keyword evidence="5" id="KW-0479">Metal-binding</keyword>
<gene>
    <name evidence="14" type="primary">pgeF</name>
    <name evidence="14" type="ORF">DI525_04820</name>
</gene>
<keyword evidence="6" id="KW-0378">Hydrolase</keyword>
<comment type="catalytic activity">
    <reaction evidence="9">
        <text>adenosine + H2O + H(+) = inosine + NH4(+)</text>
        <dbReference type="Rhea" id="RHEA:24408"/>
        <dbReference type="ChEBI" id="CHEBI:15377"/>
        <dbReference type="ChEBI" id="CHEBI:15378"/>
        <dbReference type="ChEBI" id="CHEBI:16335"/>
        <dbReference type="ChEBI" id="CHEBI:17596"/>
        <dbReference type="ChEBI" id="CHEBI:28938"/>
        <dbReference type="EC" id="3.5.4.4"/>
    </reaction>
    <physiologicalReaction direction="left-to-right" evidence="9">
        <dbReference type="Rhea" id="RHEA:24409"/>
    </physiologicalReaction>
</comment>
<comment type="catalytic activity">
    <reaction evidence="1">
        <text>inosine + phosphate = alpha-D-ribose 1-phosphate + hypoxanthine</text>
        <dbReference type="Rhea" id="RHEA:27646"/>
        <dbReference type="ChEBI" id="CHEBI:17368"/>
        <dbReference type="ChEBI" id="CHEBI:17596"/>
        <dbReference type="ChEBI" id="CHEBI:43474"/>
        <dbReference type="ChEBI" id="CHEBI:57720"/>
        <dbReference type="EC" id="2.4.2.1"/>
    </reaction>
    <physiologicalReaction direction="left-to-right" evidence="1">
        <dbReference type="Rhea" id="RHEA:27647"/>
    </physiologicalReaction>
</comment>
<dbReference type="AlphaFoldDB" id="A0A2W5SU15"/>
<evidence type="ECO:0000256" key="12">
    <source>
        <dbReference type="RuleBase" id="RU361274"/>
    </source>
</evidence>
<dbReference type="Proteomes" id="UP000249432">
    <property type="component" value="Unassembled WGS sequence"/>
</dbReference>
<comment type="catalytic activity">
    <reaction evidence="10">
        <text>adenosine + phosphate = alpha-D-ribose 1-phosphate + adenine</text>
        <dbReference type="Rhea" id="RHEA:27642"/>
        <dbReference type="ChEBI" id="CHEBI:16335"/>
        <dbReference type="ChEBI" id="CHEBI:16708"/>
        <dbReference type="ChEBI" id="CHEBI:43474"/>
        <dbReference type="ChEBI" id="CHEBI:57720"/>
        <dbReference type="EC" id="2.4.2.1"/>
    </reaction>
    <physiologicalReaction direction="left-to-right" evidence="10">
        <dbReference type="Rhea" id="RHEA:27643"/>
    </physiologicalReaction>
</comment>
<protein>
    <recommendedName>
        <fullName evidence="12">Purine nucleoside phosphorylase</fullName>
    </recommendedName>
</protein>
<evidence type="ECO:0000256" key="4">
    <source>
        <dbReference type="ARBA" id="ARBA00022679"/>
    </source>
</evidence>
<feature type="compositionally biased region" description="Basic and acidic residues" evidence="13">
    <location>
        <begin position="1"/>
        <end position="16"/>
    </location>
</feature>
<dbReference type="Pfam" id="PF02578">
    <property type="entry name" value="Cu-oxidase_4"/>
    <property type="match status" value="1"/>
</dbReference>
<evidence type="ECO:0000256" key="10">
    <source>
        <dbReference type="ARBA" id="ARBA00048968"/>
    </source>
</evidence>
<evidence type="ECO:0000256" key="8">
    <source>
        <dbReference type="ARBA" id="ARBA00023008"/>
    </source>
</evidence>
<dbReference type="PANTHER" id="PTHR30616">
    <property type="entry name" value="UNCHARACTERIZED PROTEIN YFIH"/>
    <property type="match status" value="1"/>
</dbReference>
<comment type="catalytic activity">
    <reaction evidence="11">
        <text>S-methyl-5'-thioadenosine + phosphate = 5-(methylsulfanyl)-alpha-D-ribose 1-phosphate + adenine</text>
        <dbReference type="Rhea" id="RHEA:11852"/>
        <dbReference type="ChEBI" id="CHEBI:16708"/>
        <dbReference type="ChEBI" id="CHEBI:17509"/>
        <dbReference type="ChEBI" id="CHEBI:43474"/>
        <dbReference type="ChEBI" id="CHEBI:58533"/>
        <dbReference type="EC" id="2.4.2.28"/>
    </reaction>
    <physiologicalReaction direction="left-to-right" evidence="11">
        <dbReference type="Rhea" id="RHEA:11853"/>
    </physiologicalReaction>
</comment>
<evidence type="ECO:0000256" key="9">
    <source>
        <dbReference type="ARBA" id="ARBA00047989"/>
    </source>
</evidence>